<evidence type="ECO:0000256" key="2">
    <source>
        <dbReference type="ARBA" id="ARBA00010790"/>
    </source>
</evidence>
<comment type="similarity">
    <text evidence="2 6">Belongs to the GMC oxidoreductase family.</text>
</comment>
<dbReference type="InterPro" id="IPR036188">
    <property type="entry name" value="FAD/NAD-bd_sf"/>
</dbReference>
<evidence type="ECO:0000313" key="9">
    <source>
        <dbReference type="EMBL" id="KAL2289456.1"/>
    </source>
</evidence>
<name>A0ABR4F433_9PEZI</name>
<evidence type="ECO:0000313" key="10">
    <source>
        <dbReference type="Proteomes" id="UP001600888"/>
    </source>
</evidence>
<accession>A0ABR4F433</accession>
<sequence length="235" mass="25575">MKMLVHLLATIAFKAVTASRPLVVSSLDFIVVGGGTSGLVVANRLSESPDVQVLMIEAGYSALDNENSTLPELSGSMKTIDWQYQSAPQIYAYDRIEPLPGGKGIGGSSLINGMVYTRAESTQIDAWEDVGNQGWRWDTLFPYYKKSQHLIPPGPRAMKAGISYEPAFHGFHGPVNTGWPRFELVSKYLPALNESYSKLGVPWNADPAGGDTSGFGTYPWEKTPGNGTYPDVIWA</sequence>
<evidence type="ECO:0000256" key="3">
    <source>
        <dbReference type="ARBA" id="ARBA00022630"/>
    </source>
</evidence>
<dbReference type="Proteomes" id="UP001600888">
    <property type="component" value="Unassembled WGS sequence"/>
</dbReference>
<feature type="chain" id="PRO_5045031906" description="Glucose-methanol-choline oxidoreductase N-terminal domain-containing protein" evidence="7">
    <location>
        <begin position="19"/>
        <end position="235"/>
    </location>
</feature>
<keyword evidence="3 6" id="KW-0285">Flavoprotein</keyword>
<evidence type="ECO:0000256" key="6">
    <source>
        <dbReference type="RuleBase" id="RU003968"/>
    </source>
</evidence>
<evidence type="ECO:0000256" key="1">
    <source>
        <dbReference type="ARBA" id="ARBA00001974"/>
    </source>
</evidence>
<evidence type="ECO:0000256" key="4">
    <source>
        <dbReference type="ARBA" id="ARBA00022827"/>
    </source>
</evidence>
<gene>
    <name evidence="9" type="ORF">FJTKL_01735</name>
</gene>
<protein>
    <recommendedName>
        <fullName evidence="8">Glucose-methanol-choline oxidoreductase N-terminal domain-containing protein</fullName>
    </recommendedName>
</protein>
<evidence type="ECO:0000256" key="5">
    <source>
        <dbReference type="ARBA" id="ARBA00023002"/>
    </source>
</evidence>
<keyword evidence="10" id="KW-1185">Reference proteome</keyword>
<reference evidence="9 10" key="1">
    <citation type="submission" date="2024-03" db="EMBL/GenBank/DDBJ databases">
        <title>A high-quality draft genome sequence of Diaporthe vaccinii, a causative agent of upright dieback and viscid rot disease in cranberry plants.</title>
        <authorList>
            <person name="Sarrasin M."/>
            <person name="Lang B.F."/>
            <person name="Burger G."/>
        </authorList>
    </citation>
    <scope>NUCLEOTIDE SEQUENCE [LARGE SCALE GENOMIC DNA]</scope>
    <source>
        <strain evidence="9 10">IS7</strain>
    </source>
</reference>
<dbReference type="Pfam" id="PF00732">
    <property type="entry name" value="GMC_oxred_N"/>
    <property type="match status" value="1"/>
</dbReference>
<dbReference type="EMBL" id="JBAWTH010000012">
    <property type="protein sequence ID" value="KAL2289455.1"/>
    <property type="molecule type" value="Genomic_DNA"/>
</dbReference>
<dbReference type="PANTHER" id="PTHR11552">
    <property type="entry name" value="GLUCOSE-METHANOL-CHOLINE GMC OXIDOREDUCTASE"/>
    <property type="match status" value="1"/>
</dbReference>
<keyword evidence="7" id="KW-0732">Signal</keyword>
<keyword evidence="4 6" id="KW-0274">FAD</keyword>
<evidence type="ECO:0000259" key="8">
    <source>
        <dbReference type="PROSITE" id="PS00623"/>
    </source>
</evidence>
<dbReference type="Gene3D" id="4.10.450.10">
    <property type="entry name" value="Glucose Oxidase, domain 2"/>
    <property type="match status" value="1"/>
</dbReference>
<evidence type="ECO:0000256" key="7">
    <source>
        <dbReference type="SAM" id="SignalP"/>
    </source>
</evidence>
<comment type="caution">
    <text evidence="9">The sequence shown here is derived from an EMBL/GenBank/DDBJ whole genome shotgun (WGS) entry which is preliminary data.</text>
</comment>
<dbReference type="PROSITE" id="PS00623">
    <property type="entry name" value="GMC_OXRED_1"/>
    <property type="match status" value="1"/>
</dbReference>
<dbReference type="Gene3D" id="3.30.560.10">
    <property type="entry name" value="Glucose Oxidase, domain 3"/>
    <property type="match status" value="1"/>
</dbReference>
<feature type="signal peptide" evidence="7">
    <location>
        <begin position="1"/>
        <end position="18"/>
    </location>
</feature>
<dbReference type="EMBL" id="JBAWTH010000012">
    <property type="protein sequence ID" value="KAL2289456.1"/>
    <property type="molecule type" value="Genomic_DNA"/>
</dbReference>
<dbReference type="PANTHER" id="PTHR11552:SF201">
    <property type="entry name" value="GLUCOSE-METHANOL-CHOLINE OXIDOREDUCTASE N-TERMINAL DOMAIN-CONTAINING PROTEIN"/>
    <property type="match status" value="1"/>
</dbReference>
<dbReference type="InterPro" id="IPR012132">
    <property type="entry name" value="GMC_OxRdtase"/>
</dbReference>
<organism evidence="9 10">
    <name type="scientific">Diaporthe vaccinii</name>
    <dbReference type="NCBI Taxonomy" id="105482"/>
    <lineage>
        <taxon>Eukaryota</taxon>
        <taxon>Fungi</taxon>
        <taxon>Dikarya</taxon>
        <taxon>Ascomycota</taxon>
        <taxon>Pezizomycotina</taxon>
        <taxon>Sordariomycetes</taxon>
        <taxon>Sordariomycetidae</taxon>
        <taxon>Diaporthales</taxon>
        <taxon>Diaporthaceae</taxon>
        <taxon>Diaporthe</taxon>
        <taxon>Diaporthe eres species complex</taxon>
    </lineage>
</organism>
<dbReference type="InterPro" id="IPR000172">
    <property type="entry name" value="GMC_OxRdtase_N"/>
</dbReference>
<feature type="domain" description="Glucose-methanol-choline oxidoreductase N-terminal" evidence="8">
    <location>
        <begin position="102"/>
        <end position="125"/>
    </location>
</feature>
<comment type="cofactor">
    <cofactor evidence="1">
        <name>FAD</name>
        <dbReference type="ChEBI" id="CHEBI:57692"/>
    </cofactor>
</comment>
<proteinExistence type="inferred from homology"/>
<dbReference type="InterPro" id="IPR027424">
    <property type="entry name" value="Glucose_Oxidase_domain_2"/>
</dbReference>
<keyword evidence="5" id="KW-0560">Oxidoreductase</keyword>
<dbReference type="SUPFAM" id="SSF51905">
    <property type="entry name" value="FAD/NAD(P)-binding domain"/>
    <property type="match status" value="1"/>
</dbReference>
<dbReference type="Gene3D" id="3.50.50.60">
    <property type="entry name" value="FAD/NAD(P)-binding domain"/>
    <property type="match status" value="1"/>
</dbReference>